<dbReference type="InterPro" id="IPR050693">
    <property type="entry name" value="Hsp70_NEF-Inhibitors"/>
</dbReference>
<evidence type="ECO:0000256" key="12">
    <source>
        <dbReference type="SAM" id="MobiDB-lite"/>
    </source>
</evidence>
<keyword evidence="8" id="KW-0653">Protein transport</keyword>
<dbReference type="AlphaFoldDB" id="A0A6F9DRK3"/>
<evidence type="ECO:0000256" key="10">
    <source>
        <dbReference type="ARBA" id="ARBA00023180"/>
    </source>
</evidence>
<dbReference type="PANTHER" id="PTHR19316">
    <property type="entry name" value="PROTEIN FOLDING REGULATOR"/>
    <property type="match status" value="1"/>
</dbReference>
<dbReference type="GO" id="GO:0005788">
    <property type="term" value="C:endoplasmic reticulum lumen"/>
    <property type="evidence" value="ECO:0007669"/>
    <property type="project" value="UniProtKB-SubCell"/>
</dbReference>
<evidence type="ECO:0000256" key="3">
    <source>
        <dbReference type="ARBA" id="ARBA00011799"/>
    </source>
</evidence>
<dbReference type="GO" id="GO:0015031">
    <property type="term" value="P:protein transport"/>
    <property type="evidence" value="ECO:0007669"/>
    <property type="project" value="UniProtKB-KW"/>
</dbReference>
<feature type="chain" id="PRO_5026168191" description="Nucleotide exchange factor SIL1" evidence="13">
    <location>
        <begin position="33"/>
        <end position="452"/>
    </location>
</feature>
<keyword evidence="10" id="KW-0325">Glycoprotein</keyword>
<dbReference type="GO" id="GO:0000774">
    <property type="term" value="F:adenyl-nucleotide exchange factor activity"/>
    <property type="evidence" value="ECO:0007669"/>
    <property type="project" value="InterPro"/>
</dbReference>
<feature type="region of interest" description="Disordered" evidence="12">
    <location>
        <begin position="88"/>
        <end position="113"/>
    </location>
</feature>
<dbReference type="InterPro" id="IPR031884">
    <property type="entry name" value="Sil1_fungi"/>
</dbReference>
<dbReference type="Pfam" id="PF16782">
    <property type="entry name" value="SIL1"/>
    <property type="match status" value="1"/>
</dbReference>
<evidence type="ECO:0000256" key="4">
    <source>
        <dbReference type="ARBA" id="ARBA00015352"/>
    </source>
</evidence>
<dbReference type="Gene3D" id="1.25.10.10">
    <property type="entry name" value="Leucine-rich Repeat Variant"/>
    <property type="match status" value="1"/>
</dbReference>
<comment type="subunit">
    <text evidence="3">Interacts with KAR2.</text>
</comment>
<evidence type="ECO:0000256" key="11">
    <source>
        <dbReference type="ARBA" id="ARBA00037748"/>
    </source>
</evidence>
<keyword evidence="6 13" id="KW-0732">Signal</keyword>
<dbReference type="EMBL" id="LR790212">
    <property type="protein sequence ID" value="CAB3266074.1"/>
    <property type="molecule type" value="mRNA"/>
</dbReference>
<sequence>MLSVLDVLTNQKCVFVLVLCLVVFSLVASTESMDNDDVEEDNDEPFIPTNEWQQVKPGQAIPSGLHVKMDLSNGGKWAKLMDDGKTSQKSSLQLAPDANKEEEPAPNDIKGTYSIDELKQSLKKMKQEKKEASKETSEDIKSKFRSMDEIRKDFDALNLHQETDVEVMQRLIATLRLKTSDVKEKLAALQDLEYYVHQIDNAVDLFNIGGFGDVLKQLNNTDASLREEAAHTIGSAIQSNPTAQIKAYENGLLTNILRLISDSQQPIPVRKKCLYCLSALLRHFPYAQLKLYENGGFTELRNVYHQEVGETIKIKIIQLLNDLVTERQTTLLQDEDTHDKKEKLKQYERLPLAKLIKEDGWCKAIVDALQTDNHGSREMVLQAIKSIYPTCSQKFLEHGAMDAVLRIKMEYKTLSEEEISSNDPDGYYTLMHNLVSEVIGLLKNGPKAKDEL</sequence>
<evidence type="ECO:0000256" key="13">
    <source>
        <dbReference type="SAM" id="SignalP"/>
    </source>
</evidence>
<name>A0A6F9DRK3_9ASCI</name>
<proteinExistence type="evidence at transcript level"/>
<keyword evidence="7" id="KW-0256">Endoplasmic reticulum</keyword>
<dbReference type="PANTHER" id="PTHR19316:SF35">
    <property type="entry name" value="NUCLEOTIDE EXCHANGE FACTOR SIL1"/>
    <property type="match status" value="1"/>
</dbReference>
<gene>
    <name evidence="14" type="primary">Sil1</name>
</gene>
<evidence type="ECO:0000256" key="1">
    <source>
        <dbReference type="ARBA" id="ARBA00004319"/>
    </source>
</evidence>
<organism evidence="14">
    <name type="scientific">Phallusia mammillata</name>
    <dbReference type="NCBI Taxonomy" id="59560"/>
    <lineage>
        <taxon>Eukaryota</taxon>
        <taxon>Metazoa</taxon>
        <taxon>Chordata</taxon>
        <taxon>Tunicata</taxon>
        <taxon>Ascidiacea</taxon>
        <taxon>Phlebobranchia</taxon>
        <taxon>Ascidiidae</taxon>
        <taxon>Phallusia</taxon>
    </lineage>
</organism>
<keyword evidence="9" id="KW-0811">Translocation</keyword>
<comment type="subcellular location">
    <subcellularLocation>
        <location evidence="1">Endoplasmic reticulum lumen</location>
    </subcellularLocation>
</comment>
<evidence type="ECO:0000256" key="6">
    <source>
        <dbReference type="ARBA" id="ARBA00022729"/>
    </source>
</evidence>
<keyword evidence="5" id="KW-0813">Transport</keyword>
<evidence type="ECO:0000256" key="8">
    <source>
        <dbReference type="ARBA" id="ARBA00022927"/>
    </source>
</evidence>
<dbReference type="InterPro" id="IPR011989">
    <property type="entry name" value="ARM-like"/>
</dbReference>
<accession>A0A6F9DRK3</accession>
<protein>
    <recommendedName>
        <fullName evidence="4">Nucleotide exchange factor SIL1</fullName>
    </recommendedName>
</protein>
<evidence type="ECO:0000256" key="7">
    <source>
        <dbReference type="ARBA" id="ARBA00022824"/>
    </source>
</evidence>
<evidence type="ECO:0000313" key="14">
    <source>
        <dbReference type="EMBL" id="CAB3266074.1"/>
    </source>
</evidence>
<reference evidence="14" key="1">
    <citation type="submission" date="2020-04" db="EMBL/GenBank/DDBJ databases">
        <authorList>
            <person name="Neveu A P."/>
        </authorList>
    </citation>
    <scope>NUCLEOTIDE SEQUENCE</scope>
    <source>
        <tissue evidence="14">Whole embryo</tissue>
    </source>
</reference>
<dbReference type="InterPro" id="IPR016024">
    <property type="entry name" value="ARM-type_fold"/>
</dbReference>
<dbReference type="SUPFAM" id="SSF48371">
    <property type="entry name" value="ARM repeat"/>
    <property type="match status" value="1"/>
</dbReference>
<comment type="function">
    <text evidence="11">Required for protein translocation and folding in the endoplasmic reticulum (ER). Functions as a nucleotide exchange factor for the ER lumenal chaperone HSPA5.</text>
</comment>
<evidence type="ECO:0000256" key="5">
    <source>
        <dbReference type="ARBA" id="ARBA00022448"/>
    </source>
</evidence>
<feature type="signal peptide" evidence="13">
    <location>
        <begin position="1"/>
        <end position="32"/>
    </location>
</feature>
<evidence type="ECO:0000256" key="2">
    <source>
        <dbReference type="ARBA" id="ARBA00010588"/>
    </source>
</evidence>
<comment type="similarity">
    <text evidence="2">Belongs to the SIL1 family.</text>
</comment>
<evidence type="ECO:0000256" key="9">
    <source>
        <dbReference type="ARBA" id="ARBA00023010"/>
    </source>
</evidence>